<organism evidence="11 12">
    <name type="scientific">Globodera rostochiensis</name>
    <name type="common">Golden nematode worm</name>
    <name type="synonym">Heterodera rostochiensis</name>
    <dbReference type="NCBI Taxonomy" id="31243"/>
    <lineage>
        <taxon>Eukaryota</taxon>
        <taxon>Metazoa</taxon>
        <taxon>Ecdysozoa</taxon>
        <taxon>Nematoda</taxon>
        <taxon>Chromadorea</taxon>
        <taxon>Rhabditida</taxon>
        <taxon>Tylenchina</taxon>
        <taxon>Tylenchomorpha</taxon>
        <taxon>Tylenchoidea</taxon>
        <taxon>Heteroderidae</taxon>
        <taxon>Heteroderinae</taxon>
        <taxon>Globodera</taxon>
    </lineage>
</organism>
<keyword evidence="6" id="KW-0804">Transcription</keyword>
<keyword evidence="11" id="KW-1185">Reference proteome</keyword>
<keyword evidence="9" id="KW-0175">Coiled coil</keyword>
<dbReference type="InterPro" id="IPR003101">
    <property type="entry name" value="KIX_dom"/>
</dbReference>
<evidence type="ECO:0000256" key="3">
    <source>
        <dbReference type="ARBA" id="ARBA00022679"/>
    </source>
</evidence>
<name>A0A914I410_GLORO</name>
<dbReference type="Pfam" id="PF02172">
    <property type="entry name" value="KIX"/>
    <property type="match status" value="1"/>
</dbReference>
<keyword evidence="5" id="KW-0805">Transcription regulation</keyword>
<protein>
    <recommendedName>
        <fullName evidence="2">histone acetyltransferase</fullName>
        <ecNumber evidence="2">2.3.1.48</ecNumber>
    </recommendedName>
</protein>
<dbReference type="GO" id="GO:0005667">
    <property type="term" value="C:transcription regulator complex"/>
    <property type="evidence" value="ECO:0007669"/>
    <property type="project" value="TreeGrafter"/>
</dbReference>
<evidence type="ECO:0000256" key="5">
    <source>
        <dbReference type="ARBA" id="ARBA00023015"/>
    </source>
</evidence>
<dbReference type="WBParaSite" id="Gr19_v10_g668.t2">
    <property type="protein sequence ID" value="Gr19_v10_g668.t2"/>
    <property type="gene ID" value="Gr19_v10_g668"/>
</dbReference>
<dbReference type="GO" id="GO:0003713">
    <property type="term" value="F:transcription coactivator activity"/>
    <property type="evidence" value="ECO:0007669"/>
    <property type="project" value="TreeGrafter"/>
</dbReference>
<evidence type="ECO:0000256" key="6">
    <source>
        <dbReference type="ARBA" id="ARBA00023163"/>
    </source>
</evidence>
<feature type="coiled-coil region" evidence="9">
    <location>
        <begin position="107"/>
        <end position="134"/>
    </location>
</feature>
<evidence type="ECO:0000256" key="2">
    <source>
        <dbReference type="ARBA" id="ARBA00013184"/>
    </source>
</evidence>
<feature type="domain" description="KIX" evidence="10">
    <location>
        <begin position="303"/>
        <end position="382"/>
    </location>
</feature>
<dbReference type="PANTHER" id="PTHR13808:SF1">
    <property type="entry name" value="HISTONE ACETYLTRANSFERASE"/>
    <property type="match status" value="1"/>
</dbReference>
<dbReference type="SUPFAM" id="SSF47040">
    <property type="entry name" value="Kix domain of CBP (creb binding protein)"/>
    <property type="match status" value="1"/>
</dbReference>
<evidence type="ECO:0000256" key="7">
    <source>
        <dbReference type="ARBA" id="ARBA00023242"/>
    </source>
</evidence>
<proteinExistence type="predicted"/>
<keyword evidence="4" id="KW-0156">Chromatin regulator</keyword>
<reference evidence="12" key="1">
    <citation type="submission" date="2022-11" db="UniProtKB">
        <authorList>
            <consortium name="WormBaseParasite"/>
        </authorList>
    </citation>
    <scope>IDENTIFICATION</scope>
</reference>
<dbReference type="InterPro" id="IPR013178">
    <property type="entry name" value="Histone_AcTrfase_Rtt109/CBP"/>
</dbReference>
<comment type="subcellular location">
    <subcellularLocation>
        <location evidence="1">Nucleus</location>
    </subcellularLocation>
</comment>
<keyword evidence="7" id="KW-0539">Nucleus</keyword>
<dbReference type="GO" id="GO:0045944">
    <property type="term" value="P:positive regulation of transcription by RNA polymerase II"/>
    <property type="evidence" value="ECO:0007669"/>
    <property type="project" value="TreeGrafter"/>
</dbReference>
<evidence type="ECO:0000256" key="9">
    <source>
        <dbReference type="SAM" id="Coils"/>
    </source>
</evidence>
<dbReference type="EC" id="2.3.1.48" evidence="2"/>
<dbReference type="PANTHER" id="PTHR13808">
    <property type="entry name" value="CBP/P300-RELATED"/>
    <property type="match status" value="1"/>
</dbReference>
<evidence type="ECO:0000256" key="4">
    <source>
        <dbReference type="ARBA" id="ARBA00022853"/>
    </source>
</evidence>
<evidence type="ECO:0000256" key="8">
    <source>
        <dbReference type="ARBA" id="ARBA00048017"/>
    </source>
</evidence>
<dbReference type="GO" id="GO:0004402">
    <property type="term" value="F:histone acetyltransferase activity"/>
    <property type="evidence" value="ECO:0007669"/>
    <property type="project" value="InterPro"/>
</dbReference>
<dbReference type="GO" id="GO:0031490">
    <property type="term" value="F:chromatin DNA binding"/>
    <property type="evidence" value="ECO:0007669"/>
    <property type="project" value="TreeGrafter"/>
</dbReference>
<dbReference type="GO" id="GO:0005634">
    <property type="term" value="C:nucleus"/>
    <property type="evidence" value="ECO:0007669"/>
    <property type="project" value="UniProtKB-SubCell"/>
</dbReference>
<dbReference type="InterPro" id="IPR036529">
    <property type="entry name" value="KIX_dom_sf"/>
</dbReference>
<dbReference type="Gene3D" id="1.10.246.20">
    <property type="entry name" value="Coactivator CBP, KIX domain"/>
    <property type="match status" value="1"/>
</dbReference>
<dbReference type="AlphaFoldDB" id="A0A914I410"/>
<dbReference type="Proteomes" id="UP000887572">
    <property type="component" value="Unplaced"/>
</dbReference>
<accession>A0A914I410</accession>
<dbReference type="PROSITE" id="PS50952">
    <property type="entry name" value="KIX"/>
    <property type="match status" value="1"/>
</dbReference>
<evidence type="ECO:0000259" key="10">
    <source>
        <dbReference type="PROSITE" id="PS50952"/>
    </source>
</evidence>
<evidence type="ECO:0000313" key="11">
    <source>
        <dbReference type="Proteomes" id="UP000887572"/>
    </source>
</evidence>
<evidence type="ECO:0000256" key="1">
    <source>
        <dbReference type="ARBA" id="ARBA00004123"/>
    </source>
</evidence>
<keyword evidence="3" id="KW-0808">Transferase</keyword>
<evidence type="ECO:0000313" key="12">
    <source>
        <dbReference type="WBParaSite" id="Gr19_v10_g668.t2"/>
    </source>
</evidence>
<dbReference type="GO" id="GO:0000123">
    <property type="term" value="C:histone acetyltransferase complex"/>
    <property type="evidence" value="ECO:0007669"/>
    <property type="project" value="TreeGrafter"/>
</dbReference>
<sequence length="405" mass="42897">MDSPNSEASFDVVDILAAERGGDGTFEVEEKGGDELGAAAAQQGQTKSGQLLENVDVLQRQLLLKMEQDQMEQRHNQTEICVQIGEMKNLVGPVAAGALTEQCRAEADQLMIDHEATRAEIAEMKRLQEMQEQRQAQMLLRLDELCKAFSGGSVLLESANSFGVGSSGGSMGPEGIGPAGREGPSPLAIAGMKTVKEGTEDGGTKAIAIGQQQPSSSASVGGLSSVVGMCGGGASASSSIGGGPLSLFGSPPPSPSSAMKNLLDGYTPNTSNSFLSINPPNRVGQFPQQMDVDGAVGFGCAGEGPRDWHASITPDLRNHLVGKLVKAIFPYPNPEAIRDRRIRDLLCYARKVENDIFETANDTEAYFHMLAEKIYKLQKELQEKKNRRRHEAELAAAAAAAAAGL</sequence>
<comment type="catalytic activity">
    <reaction evidence="8">
        <text>L-lysyl-[protein] + acetyl-CoA = N(6)-acetyl-L-lysyl-[protein] + CoA + H(+)</text>
        <dbReference type="Rhea" id="RHEA:45948"/>
        <dbReference type="Rhea" id="RHEA-COMP:9752"/>
        <dbReference type="Rhea" id="RHEA-COMP:10731"/>
        <dbReference type="ChEBI" id="CHEBI:15378"/>
        <dbReference type="ChEBI" id="CHEBI:29969"/>
        <dbReference type="ChEBI" id="CHEBI:57287"/>
        <dbReference type="ChEBI" id="CHEBI:57288"/>
        <dbReference type="ChEBI" id="CHEBI:61930"/>
        <dbReference type="EC" id="2.3.1.48"/>
    </reaction>
</comment>